<dbReference type="PANTHER" id="PTHR21301:SF11">
    <property type="entry name" value="GIY-YIG DOMAIN-CONTAINING PROTEIN"/>
    <property type="match status" value="1"/>
</dbReference>
<accession>A0A8J9YQZ3</accession>
<dbReference type="Proteomes" id="UP000838412">
    <property type="component" value="Chromosome 10"/>
</dbReference>
<evidence type="ECO:0000313" key="3">
    <source>
        <dbReference type="EMBL" id="CAH1239252.1"/>
    </source>
</evidence>
<organism evidence="3 4">
    <name type="scientific">Branchiostoma lanceolatum</name>
    <name type="common">Common lancelet</name>
    <name type="synonym">Amphioxus lanceolatum</name>
    <dbReference type="NCBI Taxonomy" id="7740"/>
    <lineage>
        <taxon>Eukaryota</taxon>
        <taxon>Metazoa</taxon>
        <taxon>Chordata</taxon>
        <taxon>Cephalochordata</taxon>
        <taxon>Leptocardii</taxon>
        <taxon>Amphioxiformes</taxon>
        <taxon>Branchiostomatidae</taxon>
        <taxon>Branchiostoma</taxon>
    </lineage>
</organism>
<evidence type="ECO:0000256" key="1">
    <source>
        <dbReference type="SAM" id="MobiDB-lite"/>
    </source>
</evidence>
<evidence type="ECO:0000313" key="4">
    <source>
        <dbReference type="Proteomes" id="UP000838412"/>
    </source>
</evidence>
<dbReference type="Pfam" id="PF26215">
    <property type="entry name" value="HTH_animal"/>
    <property type="match status" value="1"/>
</dbReference>
<reference evidence="3" key="1">
    <citation type="submission" date="2022-01" db="EMBL/GenBank/DDBJ databases">
        <authorList>
            <person name="Braso-Vives M."/>
        </authorList>
    </citation>
    <scope>NUCLEOTIDE SEQUENCE</scope>
</reference>
<protein>
    <submittedName>
        <fullName evidence="3">Hypp5766 protein</fullName>
    </submittedName>
</protein>
<feature type="domain" description="Helix-turn-helix" evidence="2">
    <location>
        <begin position="64"/>
        <end position="115"/>
    </location>
</feature>
<dbReference type="AlphaFoldDB" id="A0A8J9YQZ3"/>
<feature type="region of interest" description="Disordered" evidence="1">
    <location>
        <begin position="95"/>
        <end position="115"/>
    </location>
</feature>
<sequence length="115" mass="13177">MGVITAVKVRVLDAREERCTSTGDPHITTFDKGPTLPFLDTLTTIQDDGSLRLNIYRKPTHTDQYLNFRSNHPLEHKLGVVKTLLHRADTIITDPHDRETEKKHIKQALKDYGYP</sequence>
<dbReference type="InterPro" id="IPR058912">
    <property type="entry name" value="HTH_animal"/>
</dbReference>
<dbReference type="PANTHER" id="PTHR21301">
    <property type="entry name" value="REVERSE TRANSCRIPTASE"/>
    <property type="match status" value="1"/>
</dbReference>
<name>A0A8J9YQZ3_BRALA</name>
<keyword evidence="4" id="KW-1185">Reference proteome</keyword>
<proteinExistence type="predicted"/>
<dbReference type="OrthoDB" id="6758782at2759"/>
<gene>
    <name evidence="3" type="primary">Hypp5766</name>
    <name evidence="3" type="ORF">BLAG_LOCUS3603</name>
</gene>
<dbReference type="EMBL" id="OV696695">
    <property type="protein sequence ID" value="CAH1239252.1"/>
    <property type="molecule type" value="Genomic_DNA"/>
</dbReference>
<evidence type="ECO:0000259" key="2">
    <source>
        <dbReference type="Pfam" id="PF26215"/>
    </source>
</evidence>